<keyword evidence="4" id="KW-0132">Cell division</keyword>
<feature type="domain" description="SOSEKI DIX-like" evidence="9">
    <location>
        <begin position="1"/>
        <end position="41"/>
    </location>
</feature>
<comment type="caution">
    <text evidence="10">The sequence shown here is derived from an EMBL/GenBank/DDBJ whole genome shotgun (WGS) entry which is preliminary data.</text>
</comment>
<proteinExistence type="inferred from homology"/>
<name>A0AAD8NNT4_TARER</name>
<evidence type="ECO:0000256" key="2">
    <source>
        <dbReference type="ARBA" id="ARBA00022473"/>
    </source>
</evidence>
<evidence type="ECO:0000256" key="3">
    <source>
        <dbReference type="ARBA" id="ARBA00022475"/>
    </source>
</evidence>
<evidence type="ECO:0000259" key="9">
    <source>
        <dbReference type="Pfam" id="PF06136"/>
    </source>
</evidence>
<comment type="similarity">
    <text evidence="7">Belongs to the SOSEKI family.</text>
</comment>
<dbReference type="EMBL" id="JAUHHV010000008">
    <property type="protein sequence ID" value="KAK1415592.1"/>
    <property type="molecule type" value="Genomic_DNA"/>
</dbReference>
<evidence type="ECO:0000256" key="7">
    <source>
        <dbReference type="ARBA" id="ARBA00024211"/>
    </source>
</evidence>
<dbReference type="InterPro" id="IPR048351">
    <property type="entry name" value="SOK_DIX"/>
</dbReference>
<dbReference type="GO" id="GO:0051258">
    <property type="term" value="P:protein polymerization"/>
    <property type="evidence" value="ECO:0007669"/>
    <property type="project" value="UniProtKB-ARBA"/>
</dbReference>
<dbReference type="Proteomes" id="UP001229421">
    <property type="component" value="Unassembled WGS sequence"/>
</dbReference>
<evidence type="ECO:0000313" key="11">
    <source>
        <dbReference type="Proteomes" id="UP001229421"/>
    </source>
</evidence>
<evidence type="ECO:0000256" key="8">
    <source>
        <dbReference type="SAM" id="MobiDB-lite"/>
    </source>
</evidence>
<keyword evidence="5" id="KW-0472">Membrane</keyword>
<evidence type="ECO:0000256" key="6">
    <source>
        <dbReference type="ARBA" id="ARBA00023306"/>
    </source>
</evidence>
<keyword evidence="11" id="KW-1185">Reference proteome</keyword>
<keyword evidence="3" id="KW-1003">Cell membrane</keyword>
<dbReference type="Pfam" id="PF06136">
    <property type="entry name" value="SOK"/>
    <property type="match status" value="1"/>
</dbReference>
<protein>
    <recommendedName>
        <fullName evidence="9">SOSEKI DIX-like domain-containing protein</fullName>
    </recommendedName>
</protein>
<keyword evidence="6" id="KW-0131">Cell cycle</keyword>
<evidence type="ECO:0000256" key="5">
    <source>
        <dbReference type="ARBA" id="ARBA00023136"/>
    </source>
</evidence>
<feature type="region of interest" description="Disordered" evidence="8">
    <location>
        <begin position="130"/>
        <end position="152"/>
    </location>
</feature>
<dbReference type="InterPro" id="IPR010369">
    <property type="entry name" value="SOK"/>
</dbReference>
<evidence type="ECO:0000256" key="1">
    <source>
        <dbReference type="ARBA" id="ARBA00004413"/>
    </source>
</evidence>
<sequence length="183" mass="20335">MYSWSFKRSYKNGYVWQDASEEDMIQPSNNHDYVLKGSELVQTLTSQNQSETYLTGSSCTSATAAEPKVVIRRRNQSWSSFDNPHEYLVVKCESSRELAGKFAPDVATQTEDESLQEHVTAEVSMVDIASSPPSNSSSEVMEGVNGDQHGNSGRMKLSQVLMQLFTCGADQSAVRKEMTVCEK</sequence>
<evidence type="ECO:0000313" key="10">
    <source>
        <dbReference type="EMBL" id="KAK1415592.1"/>
    </source>
</evidence>
<dbReference type="PANTHER" id="PTHR31083">
    <property type="entry name" value="UPSTREAM OF FLC PROTEIN (DUF966)"/>
    <property type="match status" value="1"/>
</dbReference>
<dbReference type="GO" id="GO:0051301">
    <property type="term" value="P:cell division"/>
    <property type="evidence" value="ECO:0007669"/>
    <property type="project" value="UniProtKB-KW"/>
</dbReference>
<evidence type="ECO:0000256" key="4">
    <source>
        <dbReference type="ARBA" id="ARBA00022618"/>
    </source>
</evidence>
<dbReference type="PANTHER" id="PTHR31083:SF34">
    <property type="entry name" value="PROTEIN UPSTREAM OF FLC"/>
    <property type="match status" value="1"/>
</dbReference>
<gene>
    <name evidence="10" type="ORF">QVD17_31375</name>
</gene>
<accession>A0AAD8NNT4</accession>
<comment type="subcellular location">
    <subcellularLocation>
        <location evidence="1">Cell membrane</location>
        <topology evidence="1">Peripheral membrane protein</topology>
        <orientation evidence="1">Cytoplasmic side</orientation>
    </subcellularLocation>
</comment>
<reference evidence="10" key="1">
    <citation type="journal article" date="2023" name="bioRxiv">
        <title>Improved chromosome-level genome assembly for marigold (Tagetes erecta).</title>
        <authorList>
            <person name="Jiang F."/>
            <person name="Yuan L."/>
            <person name="Wang S."/>
            <person name="Wang H."/>
            <person name="Xu D."/>
            <person name="Wang A."/>
            <person name="Fan W."/>
        </authorList>
    </citation>
    <scope>NUCLEOTIDE SEQUENCE</scope>
    <source>
        <strain evidence="10">WSJ</strain>
        <tissue evidence="10">Leaf</tissue>
    </source>
</reference>
<organism evidence="10 11">
    <name type="scientific">Tagetes erecta</name>
    <name type="common">African marigold</name>
    <dbReference type="NCBI Taxonomy" id="13708"/>
    <lineage>
        <taxon>Eukaryota</taxon>
        <taxon>Viridiplantae</taxon>
        <taxon>Streptophyta</taxon>
        <taxon>Embryophyta</taxon>
        <taxon>Tracheophyta</taxon>
        <taxon>Spermatophyta</taxon>
        <taxon>Magnoliopsida</taxon>
        <taxon>eudicotyledons</taxon>
        <taxon>Gunneridae</taxon>
        <taxon>Pentapetalae</taxon>
        <taxon>asterids</taxon>
        <taxon>campanulids</taxon>
        <taxon>Asterales</taxon>
        <taxon>Asteraceae</taxon>
        <taxon>Asteroideae</taxon>
        <taxon>Heliantheae alliance</taxon>
        <taxon>Tageteae</taxon>
        <taxon>Tagetes</taxon>
    </lineage>
</organism>
<dbReference type="AlphaFoldDB" id="A0AAD8NNT4"/>
<dbReference type="GO" id="GO:0005886">
    <property type="term" value="C:plasma membrane"/>
    <property type="evidence" value="ECO:0007669"/>
    <property type="project" value="UniProtKB-SubCell"/>
</dbReference>
<keyword evidence="2" id="KW-0217">Developmental protein</keyword>